<name>A0AAV5T607_9BILA</name>
<comment type="caution">
    <text evidence="1">The sequence shown here is derived from an EMBL/GenBank/DDBJ whole genome shotgun (WGS) entry which is preliminary data.</text>
</comment>
<keyword evidence="2" id="KW-1185">Reference proteome</keyword>
<evidence type="ECO:0000313" key="1">
    <source>
        <dbReference type="EMBL" id="GMS87969.1"/>
    </source>
</evidence>
<evidence type="ECO:0008006" key="3">
    <source>
        <dbReference type="Google" id="ProtNLM"/>
    </source>
</evidence>
<protein>
    <recommendedName>
        <fullName evidence="3">F-box domain-containing protein</fullName>
    </recommendedName>
</protein>
<sequence>PPTHTPSLPTKIAWMSLACARVIDAVKMPPKRKTGEDGVGEPSALKARPSADDVIDEGDKTQICGLADVLLYKVYAELDLVTRVNLGHTCKRLYEVEKRAPVAISPQTWSHLTIRTTRVEAKMVVEVDLRNGNCSDHKCDPPQCTVFANGGYMEPFVTRDGEALYWKTSLVEIPFLLSSIFLTCSVQNVCASVDLSDSAQSWFEMLRQCKCEAMSIKHVKAKTKIERDGGWQDWEGPAVLSPTLFTPEARFFEGAKRLTLTDVRLEKADYTVFYEMLKSSSMRVEWRFTKTQHLKAEFAHFAHEVMGANIYGKSLADQSITTSNQKKEVHFVRMLCETDCGLVMVDDRWQTYLKRTRRMSSALRHMLVLIPGESSTLPRLPSEECPQGTKTLSLLS</sequence>
<gene>
    <name evidence="1" type="ORF">PENTCL1PPCAC_10144</name>
</gene>
<accession>A0AAV5T607</accession>
<dbReference type="AlphaFoldDB" id="A0AAV5T607"/>
<reference evidence="1" key="1">
    <citation type="submission" date="2023-10" db="EMBL/GenBank/DDBJ databases">
        <title>Genome assembly of Pristionchus species.</title>
        <authorList>
            <person name="Yoshida K."/>
            <person name="Sommer R.J."/>
        </authorList>
    </citation>
    <scope>NUCLEOTIDE SEQUENCE</scope>
    <source>
        <strain evidence="1">RS0144</strain>
    </source>
</reference>
<dbReference type="Proteomes" id="UP001432027">
    <property type="component" value="Unassembled WGS sequence"/>
</dbReference>
<organism evidence="1 2">
    <name type="scientific">Pristionchus entomophagus</name>
    <dbReference type="NCBI Taxonomy" id="358040"/>
    <lineage>
        <taxon>Eukaryota</taxon>
        <taxon>Metazoa</taxon>
        <taxon>Ecdysozoa</taxon>
        <taxon>Nematoda</taxon>
        <taxon>Chromadorea</taxon>
        <taxon>Rhabditida</taxon>
        <taxon>Rhabditina</taxon>
        <taxon>Diplogasteromorpha</taxon>
        <taxon>Diplogasteroidea</taxon>
        <taxon>Neodiplogasteridae</taxon>
        <taxon>Pristionchus</taxon>
    </lineage>
</organism>
<evidence type="ECO:0000313" key="2">
    <source>
        <dbReference type="Proteomes" id="UP001432027"/>
    </source>
</evidence>
<feature type="non-terminal residue" evidence="1">
    <location>
        <position position="1"/>
    </location>
</feature>
<proteinExistence type="predicted"/>
<dbReference type="EMBL" id="BTSX01000003">
    <property type="protein sequence ID" value="GMS87969.1"/>
    <property type="molecule type" value="Genomic_DNA"/>
</dbReference>